<evidence type="ECO:0000313" key="3">
    <source>
        <dbReference type="EMBL" id="NEK95221.1"/>
    </source>
</evidence>
<dbReference type="GO" id="GO:0030497">
    <property type="term" value="P:fatty acid elongation"/>
    <property type="evidence" value="ECO:0007669"/>
    <property type="project" value="TreeGrafter"/>
</dbReference>
<keyword evidence="5" id="KW-1185">Reference proteome</keyword>
<reference evidence="4 6" key="2">
    <citation type="submission" date="2020-02" db="EMBL/GenBank/DDBJ databases">
        <title>The WGS of Modestobacter muralis DSM 100205.</title>
        <authorList>
            <person name="Jiang Z."/>
        </authorList>
    </citation>
    <scope>NUCLEOTIDE SEQUENCE [LARGE SCALE GENOMIC DNA]</scope>
    <source>
        <strain evidence="4 6">DSM 100205</strain>
    </source>
</reference>
<dbReference type="RefSeq" id="WP_163611789.1">
    <property type="nucleotide sequence ID" value="NZ_JAAGWB010000041.1"/>
</dbReference>
<dbReference type="Proteomes" id="UP000468828">
    <property type="component" value="Unassembled WGS sequence"/>
</dbReference>
<evidence type="ECO:0000256" key="1">
    <source>
        <dbReference type="ARBA" id="ARBA00006484"/>
    </source>
</evidence>
<dbReference type="PANTHER" id="PTHR42760:SF40">
    <property type="entry name" value="3-OXOACYL-[ACYL-CARRIER-PROTEIN] REDUCTASE, CHLOROPLASTIC"/>
    <property type="match status" value="1"/>
</dbReference>
<sequence>MSGLNLTGRTGVVTGGGRGIGRALCDFLADAGAHVIVADIDADTARETADLIGQRGGAASSVRADVGSASGLDALVGHVEELGGRLDFLVNNAAVYAGLVYQPMEEIDEEEWDKVQQVNVAGIWRCTRRLLPALAGESGGRVVNIASSIAFRGTPLLLHYVTSKAAVIGMTRAMARELGNRNVTVNAVAPGFTWTDASLDQVKDEAQLAEQVARRSIKRPQQPEDVAGAVAFFCSDLAGYITGQTLIVDGGSHMH</sequence>
<dbReference type="PRINTS" id="PR00080">
    <property type="entry name" value="SDRFAMILY"/>
</dbReference>
<dbReference type="PRINTS" id="PR00081">
    <property type="entry name" value="GDHRDH"/>
</dbReference>
<name>A0A6P0HAQ5_9ACTN</name>
<dbReference type="EC" id="1.1.1.47" evidence="4"/>
<evidence type="ECO:0000313" key="4">
    <source>
        <dbReference type="EMBL" id="NEN52109.1"/>
    </source>
</evidence>
<dbReference type="PANTHER" id="PTHR42760">
    <property type="entry name" value="SHORT-CHAIN DEHYDROGENASES/REDUCTASES FAMILY MEMBER"/>
    <property type="match status" value="1"/>
</dbReference>
<dbReference type="PROSITE" id="PS00061">
    <property type="entry name" value="ADH_SHORT"/>
    <property type="match status" value="1"/>
</dbReference>
<gene>
    <name evidence="4" type="ORF">G3R41_14395</name>
    <name evidence="3" type="ORF">GCU67_13745</name>
</gene>
<dbReference type="AlphaFoldDB" id="A0A6P0HAQ5"/>
<evidence type="ECO:0000313" key="6">
    <source>
        <dbReference type="Proteomes" id="UP000471152"/>
    </source>
</evidence>
<organism evidence="4 6">
    <name type="scientific">Modestobacter muralis</name>
    <dbReference type="NCBI Taxonomy" id="1608614"/>
    <lineage>
        <taxon>Bacteria</taxon>
        <taxon>Bacillati</taxon>
        <taxon>Actinomycetota</taxon>
        <taxon>Actinomycetes</taxon>
        <taxon>Geodermatophilales</taxon>
        <taxon>Geodermatophilaceae</taxon>
        <taxon>Modestobacter</taxon>
    </lineage>
</organism>
<accession>A0A6P0HAQ5</accession>
<dbReference type="SUPFAM" id="SSF51735">
    <property type="entry name" value="NAD(P)-binding Rossmann-fold domains"/>
    <property type="match status" value="1"/>
</dbReference>
<dbReference type="Proteomes" id="UP000471152">
    <property type="component" value="Unassembled WGS sequence"/>
</dbReference>
<comment type="caution">
    <text evidence="4">The sequence shown here is derived from an EMBL/GenBank/DDBJ whole genome shotgun (WGS) entry which is preliminary data.</text>
</comment>
<evidence type="ECO:0000313" key="5">
    <source>
        <dbReference type="Proteomes" id="UP000468828"/>
    </source>
</evidence>
<dbReference type="InterPro" id="IPR036291">
    <property type="entry name" value="NAD(P)-bd_dom_sf"/>
</dbReference>
<dbReference type="EMBL" id="JAAGWB010000041">
    <property type="protein sequence ID" value="NEN52109.1"/>
    <property type="molecule type" value="Genomic_DNA"/>
</dbReference>
<dbReference type="InterPro" id="IPR002347">
    <property type="entry name" value="SDR_fam"/>
</dbReference>
<dbReference type="InterPro" id="IPR020904">
    <property type="entry name" value="Sc_DH/Rdtase_CS"/>
</dbReference>
<dbReference type="FunFam" id="3.40.50.720:FF:000084">
    <property type="entry name" value="Short-chain dehydrogenase reductase"/>
    <property type="match status" value="1"/>
</dbReference>
<evidence type="ECO:0000256" key="2">
    <source>
        <dbReference type="ARBA" id="ARBA00023002"/>
    </source>
</evidence>
<protein>
    <submittedName>
        <fullName evidence="4">Glucose 1-dehydrogenase</fullName>
        <ecNumber evidence="4">1.1.1.47</ecNumber>
    </submittedName>
</protein>
<comment type="similarity">
    <text evidence="1">Belongs to the short-chain dehydrogenases/reductases (SDR) family.</text>
</comment>
<dbReference type="EMBL" id="JAAGWH010000039">
    <property type="protein sequence ID" value="NEK95221.1"/>
    <property type="molecule type" value="Genomic_DNA"/>
</dbReference>
<dbReference type="NCBIfam" id="NF005559">
    <property type="entry name" value="PRK07231.1"/>
    <property type="match status" value="1"/>
</dbReference>
<keyword evidence="2 4" id="KW-0560">Oxidoreductase</keyword>
<dbReference type="Pfam" id="PF13561">
    <property type="entry name" value="adh_short_C2"/>
    <property type="match status" value="1"/>
</dbReference>
<dbReference type="Gene3D" id="3.40.50.720">
    <property type="entry name" value="NAD(P)-binding Rossmann-like Domain"/>
    <property type="match status" value="1"/>
</dbReference>
<proteinExistence type="inferred from homology"/>
<dbReference type="GO" id="GO:0047936">
    <property type="term" value="F:glucose 1-dehydrogenase [NAD(P)+] activity"/>
    <property type="evidence" value="ECO:0007669"/>
    <property type="project" value="UniProtKB-EC"/>
</dbReference>
<reference evidence="3 5" key="1">
    <citation type="submission" date="2020-01" db="EMBL/GenBank/DDBJ databases">
        <title>the WGS Modestobacter muralis CPCC 204518.</title>
        <authorList>
            <person name="Jiang Z."/>
        </authorList>
    </citation>
    <scope>NUCLEOTIDE SEQUENCE [LARGE SCALE GENOMIC DNA]</scope>
    <source>
        <strain evidence="3 5">DSM 100205</strain>
    </source>
</reference>
<dbReference type="CDD" id="cd05233">
    <property type="entry name" value="SDR_c"/>
    <property type="match status" value="1"/>
</dbReference>